<gene>
    <name evidence="2" type="ORF">NUH29_08905</name>
</gene>
<keyword evidence="1" id="KW-1133">Transmembrane helix</keyword>
<keyword evidence="3" id="KW-1185">Reference proteome</keyword>
<organism evidence="2 3">
    <name type="scientific">Protaetiibacter mangrovi</name>
    <dbReference type="NCBI Taxonomy" id="2970926"/>
    <lineage>
        <taxon>Bacteria</taxon>
        <taxon>Bacillati</taxon>
        <taxon>Actinomycetota</taxon>
        <taxon>Actinomycetes</taxon>
        <taxon>Micrococcales</taxon>
        <taxon>Microbacteriaceae</taxon>
        <taxon>Protaetiibacter</taxon>
    </lineage>
</organism>
<protein>
    <submittedName>
        <fullName evidence="2">Uncharacterized protein</fullName>
    </submittedName>
</protein>
<feature type="transmembrane region" description="Helical" evidence="1">
    <location>
        <begin position="21"/>
        <end position="40"/>
    </location>
</feature>
<evidence type="ECO:0000313" key="3">
    <source>
        <dbReference type="Proteomes" id="UP001205337"/>
    </source>
</evidence>
<dbReference type="Proteomes" id="UP001205337">
    <property type="component" value="Unassembled WGS sequence"/>
</dbReference>
<accession>A0ABT1ZG27</accession>
<proteinExistence type="predicted"/>
<evidence type="ECO:0000313" key="2">
    <source>
        <dbReference type="EMBL" id="MCS0499666.1"/>
    </source>
</evidence>
<name>A0ABT1ZG27_9MICO</name>
<comment type="caution">
    <text evidence="2">The sequence shown here is derived from an EMBL/GenBank/DDBJ whole genome shotgun (WGS) entry which is preliminary data.</text>
</comment>
<evidence type="ECO:0000256" key="1">
    <source>
        <dbReference type="SAM" id="Phobius"/>
    </source>
</evidence>
<sequence length="89" mass="9470">MSETDIPTTEVERLPRPRIRIGAALWGLVLMAVSGSVLWLMGAPARRAAALDTVLDLDALGWTVVIVVAVGGGVTLLALAAVVRRLQRR</sequence>
<keyword evidence="1" id="KW-0472">Membrane</keyword>
<feature type="transmembrane region" description="Helical" evidence="1">
    <location>
        <begin position="60"/>
        <end position="83"/>
    </location>
</feature>
<dbReference type="EMBL" id="JANTHX010000007">
    <property type="protein sequence ID" value="MCS0499666.1"/>
    <property type="molecule type" value="Genomic_DNA"/>
</dbReference>
<reference evidence="2 3" key="1">
    <citation type="submission" date="2022-08" db="EMBL/GenBank/DDBJ databases">
        <authorList>
            <person name="Li F."/>
        </authorList>
    </citation>
    <scope>NUCLEOTIDE SEQUENCE [LARGE SCALE GENOMIC DNA]</scope>
    <source>
        <strain evidence="2 3">10F1B-8-1</strain>
    </source>
</reference>
<keyword evidence="1" id="KW-0812">Transmembrane</keyword>
<dbReference type="RefSeq" id="WP_258798730.1">
    <property type="nucleotide sequence ID" value="NZ_JANTHX010000007.1"/>
</dbReference>